<dbReference type="CDD" id="cd03255">
    <property type="entry name" value="ABC_MJ0796_LolCDE_FtsE"/>
    <property type="match status" value="1"/>
</dbReference>
<feature type="domain" description="ABC transporter" evidence="5">
    <location>
        <begin position="18"/>
        <end position="246"/>
    </location>
</feature>
<dbReference type="InterPro" id="IPR003439">
    <property type="entry name" value="ABC_transporter-like_ATP-bd"/>
</dbReference>
<reference evidence="6 7" key="1">
    <citation type="submission" date="2018-02" db="EMBL/GenBank/DDBJ databases">
        <title>Comparative genomes isolates from brazilian mangrove.</title>
        <authorList>
            <person name="Araujo J.E."/>
            <person name="Taketani R.G."/>
            <person name="Silva M.C.P."/>
            <person name="Loureco M.V."/>
            <person name="Andreote F.D."/>
        </authorList>
    </citation>
    <scope>NUCLEOTIDE SEQUENCE [LARGE SCALE GENOMIC DNA]</scope>
    <source>
        <strain evidence="6 7">Hex-1 MGV</strain>
    </source>
</reference>
<evidence type="ECO:0000256" key="1">
    <source>
        <dbReference type="ARBA" id="ARBA00022448"/>
    </source>
</evidence>
<evidence type="ECO:0000259" key="5">
    <source>
        <dbReference type="PROSITE" id="PS50893"/>
    </source>
</evidence>
<evidence type="ECO:0000256" key="2">
    <source>
        <dbReference type="ARBA" id="ARBA00022741"/>
    </source>
</evidence>
<dbReference type="EMBL" id="PUHY01000012">
    <property type="protein sequence ID" value="PQO32292.1"/>
    <property type="molecule type" value="Genomic_DNA"/>
</dbReference>
<dbReference type="PANTHER" id="PTHR24220:SF686">
    <property type="entry name" value="BLL7988 PROTEIN"/>
    <property type="match status" value="1"/>
</dbReference>
<dbReference type="PROSITE" id="PS50893">
    <property type="entry name" value="ABC_TRANSPORTER_2"/>
    <property type="match status" value="1"/>
</dbReference>
<keyword evidence="1" id="KW-0813">Transport</keyword>
<dbReference type="InterPro" id="IPR017871">
    <property type="entry name" value="ABC_transporter-like_CS"/>
</dbReference>
<dbReference type="InterPro" id="IPR003593">
    <property type="entry name" value="AAA+_ATPase"/>
</dbReference>
<dbReference type="GO" id="GO:0098796">
    <property type="term" value="C:membrane protein complex"/>
    <property type="evidence" value="ECO:0007669"/>
    <property type="project" value="UniProtKB-ARBA"/>
</dbReference>
<evidence type="ECO:0000313" key="6">
    <source>
        <dbReference type="EMBL" id="PQO32292.1"/>
    </source>
</evidence>
<dbReference type="GO" id="GO:0016887">
    <property type="term" value="F:ATP hydrolysis activity"/>
    <property type="evidence" value="ECO:0007669"/>
    <property type="project" value="InterPro"/>
</dbReference>
<dbReference type="PROSITE" id="PS00211">
    <property type="entry name" value="ABC_TRANSPORTER_1"/>
    <property type="match status" value="1"/>
</dbReference>
<dbReference type="GO" id="GO:0005524">
    <property type="term" value="F:ATP binding"/>
    <property type="evidence" value="ECO:0007669"/>
    <property type="project" value="UniProtKB-KW"/>
</dbReference>
<gene>
    <name evidence="6" type="ORF">C5Y83_18870</name>
</gene>
<dbReference type="Gene3D" id="3.40.50.300">
    <property type="entry name" value="P-loop containing nucleotide triphosphate hydrolases"/>
    <property type="match status" value="1"/>
</dbReference>
<dbReference type="InterPro" id="IPR015854">
    <property type="entry name" value="ABC_transpr_LolD-like"/>
</dbReference>
<dbReference type="GO" id="GO:0005886">
    <property type="term" value="C:plasma membrane"/>
    <property type="evidence" value="ECO:0007669"/>
    <property type="project" value="TreeGrafter"/>
</dbReference>
<evidence type="ECO:0000313" key="7">
    <source>
        <dbReference type="Proteomes" id="UP000238322"/>
    </source>
</evidence>
<dbReference type="SUPFAM" id="SSF52540">
    <property type="entry name" value="P-loop containing nucleoside triphosphate hydrolases"/>
    <property type="match status" value="1"/>
</dbReference>
<comment type="similarity">
    <text evidence="4">Belongs to the ABC transporter superfamily. Macrolide exporter (TC 3.A.1.122) family.</text>
</comment>
<evidence type="ECO:0000256" key="3">
    <source>
        <dbReference type="ARBA" id="ARBA00022840"/>
    </source>
</evidence>
<evidence type="ECO:0000256" key="4">
    <source>
        <dbReference type="ARBA" id="ARBA00038388"/>
    </source>
</evidence>
<dbReference type="Pfam" id="PF00005">
    <property type="entry name" value="ABC_tran"/>
    <property type="match status" value="1"/>
</dbReference>
<keyword evidence="3 6" id="KW-0067">ATP-binding</keyword>
<dbReference type="InterPro" id="IPR017911">
    <property type="entry name" value="MacB-like_ATP-bd"/>
</dbReference>
<protein>
    <submittedName>
        <fullName evidence="6">Macrolide ABC transporter ATP-binding protein</fullName>
    </submittedName>
</protein>
<dbReference type="PANTHER" id="PTHR24220">
    <property type="entry name" value="IMPORT ATP-BINDING PROTEIN"/>
    <property type="match status" value="1"/>
</dbReference>
<dbReference type="SMART" id="SM00382">
    <property type="entry name" value="AAA"/>
    <property type="match status" value="1"/>
</dbReference>
<dbReference type="AlphaFoldDB" id="A0A2S8FJF2"/>
<keyword evidence="2" id="KW-0547">Nucleotide-binding</keyword>
<dbReference type="GO" id="GO:0022857">
    <property type="term" value="F:transmembrane transporter activity"/>
    <property type="evidence" value="ECO:0007669"/>
    <property type="project" value="TreeGrafter"/>
</dbReference>
<proteinExistence type="inferred from homology"/>
<sequence length="247" mass="27070">MNDEELSDESDLPRSPVLQVRDVNRTFTMGEVKVEVLHDLSFNIYDGEVLAMVGPSGSGKSTILNLIGGLDQPTAGQIEFEGSDLAKYSSNQLTRYRRKHVGFVFQFYNLVPNLTALENVLAAAQLADKPLDSEEMLAKVGLAERMDHFPSQLSGGEQQRVAIARAVVKNPKLLLCDEPTGALDFTTGISALELLLEFNRDLGTTILIITHNTALADVAHRVIHLRSGEIVSVQENAHPKPPAEVVW</sequence>
<comment type="caution">
    <text evidence="6">The sequence shown here is derived from an EMBL/GenBank/DDBJ whole genome shotgun (WGS) entry which is preliminary data.</text>
</comment>
<organism evidence="6 7">
    <name type="scientific">Blastopirellula marina</name>
    <dbReference type="NCBI Taxonomy" id="124"/>
    <lineage>
        <taxon>Bacteria</taxon>
        <taxon>Pseudomonadati</taxon>
        <taxon>Planctomycetota</taxon>
        <taxon>Planctomycetia</taxon>
        <taxon>Pirellulales</taxon>
        <taxon>Pirellulaceae</taxon>
        <taxon>Blastopirellula</taxon>
    </lineage>
</organism>
<dbReference type="InterPro" id="IPR027417">
    <property type="entry name" value="P-loop_NTPase"/>
</dbReference>
<name>A0A2S8FJF2_9BACT</name>
<dbReference type="FunFam" id="3.40.50.300:FF:000032">
    <property type="entry name" value="Export ABC transporter ATP-binding protein"/>
    <property type="match status" value="1"/>
</dbReference>
<accession>A0A2S8FJF2</accession>
<dbReference type="OrthoDB" id="273392at2"/>
<dbReference type="Proteomes" id="UP000238322">
    <property type="component" value="Unassembled WGS sequence"/>
</dbReference>